<sequence>MFLLNLQSKEPIYEQIQKQLIRFIQAGVLNPGDKLPSVRQLAQENGINPNTVAKAYSELEKTGCVYNAPKKGVYVARMDVQQPHRHQIAAVLAPLKEMGIQKQEILDAVKELYGEDEHAEN</sequence>
<evidence type="ECO:0000259" key="4">
    <source>
        <dbReference type="PROSITE" id="PS50949"/>
    </source>
</evidence>
<keyword evidence="2" id="KW-0238">DNA-binding</keyword>
<keyword evidence="3" id="KW-0804">Transcription</keyword>
<evidence type="ECO:0000313" key="5">
    <source>
        <dbReference type="EMBL" id="MDX8418738.1"/>
    </source>
</evidence>
<feature type="domain" description="HTH gntR-type" evidence="4">
    <location>
        <begin position="10"/>
        <end position="78"/>
    </location>
</feature>
<dbReference type="SMART" id="SM00345">
    <property type="entry name" value="HTH_GNTR"/>
    <property type="match status" value="1"/>
</dbReference>
<dbReference type="RefSeq" id="WP_108774549.1">
    <property type="nucleotide sequence ID" value="NZ_JALBUR010000002.1"/>
</dbReference>
<proteinExistence type="predicted"/>
<organism evidence="5 6">
    <name type="scientific">Grylomicrobium aquisgranensis</name>
    <dbReference type="NCBI Taxonomy" id="2926318"/>
    <lineage>
        <taxon>Bacteria</taxon>
        <taxon>Bacillati</taxon>
        <taxon>Bacillota</taxon>
        <taxon>Erysipelotrichia</taxon>
        <taxon>Erysipelotrichales</taxon>
        <taxon>Erysipelotrichaceae</taxon>
        <taxon>Grylomicrobium</taxon>
    </lineage>
</organism>
<dbReference type="Gene3D" id="1.10.10.10">
    <property type="entry name" value="Winged helix-like DNA-binding domain superfamily/Winged helix DNA-binding domain"/>
    <property type="match status" value="1"/>
</dbReference>
<dbReference type="InterPro" id="IPR000524">
    <property type="entry name" value="Tscrpt_reg_HTH_GntR"/>
</dbReference>
<dbReference type="Proteomes" id="UP001286174">
    <property type="component" value="Unassembled WGS sequence"/>
</dbReference>
<evidence type="ECO:0000313" key="6">
    <source>
        <dbReference type="Proteomes" id="UP001286174"/>
    </source>
</evidence>
<dbReference type="EMBL" id="JALBUR010000002">
    <property type="protein sequence ID" value="MDX8418738.1"/>
    <property type="molecule type" value="Genomic_DNA"/>
</dbReference>
<evidence type="ECO:0000256" key="2">
    <source>
        <dbReference type="ARBA" id="ARBA00023125"/>
    </source>
</evidence>
<gene>
    <name evidence="5" type="ORF">MOZ60_01365</name>
</gene>
<dbReference type="PANTHER" id="PTHR38445:SF9">
    <property type="entry name" value="HTH-TYPE TRANSCRIPTIONAL REPRESSOR YTRA"/>
    <property type="match status" value="1"/>
</dbReference>
<keyword evidence="6" id="KW-1185">Reference proteome</keyword>
<name>A0AB35U066_9FIRM</name>
<keyword evidence="1" id="KW-0805">Transcription regulation</keyword>
<comment type="caution">
    <text evidence="5">The sequence shown here is derived from an EMBL/GenBank/DDBJ whole genome shotgun (WGS) entry which is preliminary data.</text>
</comment>
<dbReference type="GO" id="GO:0003700">
    <property type="term" value="F:DNA-binding transcription factor activity"/>
    <property type="evidence" value="ECO:0007669"/>
    <property type="project" value="InterPro"/>
</dbReference>
<accession>A0AB35U066</accession>
<dbReference type="InterPro" id="IPR036390">
    <property type="entry name" value="WH_DNA-bd_sf"/>
</dbReference>
<dbReference type="GO" id="GO:0003677">
    <property type="term" value="F:DNA binding"/>
    <property type="evidence" value="ECO:0007669"/>
    <property type="project" value="UniProtKB-KW"/>
</dbReference>
<dbReference type="CDD" id="cd07377">
    <property type="entry name" value="WHTH_GntR"/>
    <property type="match status" value="1"/>
</dbReference>
<dbReference type="InterPro" id="IPR036388">
    <property type="entry name" value="WH-like_DNA-bd_sf"/>
</dbReference>
<evidence type="ECO:0000256" key="3">
    <source>
        <dbReference type="ARBA" id="ARBA00023163"/>
    </source>
</evidence>
<dbReference type="SUPFAM" id="SSF46785">
    <property type="entry name" value="Winged helix' DNA-binding domain"/>
    <property type="match status" value="1"/>
</dbReference>
<protein>
    <submittedName>
        <fullName evidence="5">GntR family transcriptional regulator</fullName>
    </submittedName>
</protein>
<dbReference type="Pfam" id="PF00392">
    <property type="entry name" value="GntR"/>
    <property type="match status" value="1"/>
</dbReference>
<evidence type="ECO:0000256" key="1">
    <source>
        <dbReference type="ARBA" id="ARBA00023015"/>
    </source>
</evidence>
<reference evidence="5 6" key="1">
    <citation type="submission" date="2022-03" db="EMBL/GenBank/DDBJ databases">
        <title>Novel taxa within the pig intestine.</title>
        <authorList>
            <person name="Wylensek D."/>
            <person name="Bishof K."/>
            <person name="Afrizal A."/>
            <person name="Clavel T."/>
        </authorList>
    </citation>
    <scope>NUCLEOTIDE SEQUENCE [LARGE SCALE GENOMIC DNA]</scope>
    <source>
        <strain evidence="5 6">CLA-KB-P133</strain>
    </source>
</reference>
<dbReference type="PROSITE" id="PS50949">
    <property type="entry name" value="HTH_GNTR"/>
    <property type="match status" value="1"/>
</dbReference>
<dbReference type="AlphaFoldDB" id="A0AB35U066"/>
<dbReference type="PANTHER" id="PTHR38445">
    <property type="entry name" value="HTH-TYPE TRANSCRIPTIONAL REPRESSOR YTRA"/>
    <property type="match status" value="1"/>
</dbReference>